<organism evidence="2 3">
    <name type="scientific">Dreissena polymorpha</name>
    <name type="common">Zebra mussel</name>
    <name type="synonym">Mytilus polymorpha</name>
    <dbReference type="NCBI Taxonomy" id="45954"/>
    <lineage>
        <taxon>Eukaryota</taxon>
        <taxon>Metazoa</taxon>
        <taxon>Spiralia</taxon>
        <taxon>Lophotrochozoa</taxon>
        <taxon>Mollusca</taxon>
        <taxon>Bivalvia</taxon>
        <taxon>Autobranchia</taxon>
        <taxon>Heteroconchia</taxon>
        <taxon>Euheterodonta</taxon>
        <taxon>Imparidentia</taxon>
        <taxon>Neoheterodontei</taxon>
        <taxon>Myida</taxon>
        <taxon>Dreissenoidea</taxon>
        <taxon>Dreissenidae</taxon>
        <taxon>Dreissena</taxon>
    </lineage>
</organism>
<evidence type="ECO:0000313" key="2">
    <source>
        <dbReference type="EMBL" id="KAH3709004.1"/>
    </source>
</evidence>
<sequence>MSKSRDKTYWHSYRQVSHLSVLGGRNRADVCRRILKHCISNEVANQYSWHGRKKKAVFGKLPLADAVQKSVMRSLKCTAAEVEHECREWFRTASDRDGGRKQRTAKKSDEPS</sequence>
<feature type="region of interest" description="Disordered" evidence="1">
    <location>
        <begin position="93"/>
        <end position="112"/>
    </location>
</feature>
<protein>
    <submittedName>
        <fullName evidence="2">Uncharacterized protein</fullName>
    </submittedName>
</protein>
<dbReference type="PANTHER" id="PTHR34153:SF2">
    <property type="entry name" value="SI:CH211-262H13.3-RELATED"/>
    <property type="match status" value="1"/>
</dbReference>
<dbReference type="Proteomes" id="UP000828390">
    <property type="component" value="Unassembled WGS sequence"/>
</dbReference>
<evidence type="ECO:0000313" key="3">
    <source>
        <dbReference type="Proteomes" id="UP000828390"/>
    </source>
</evidence>
<reference evidence="2" key="2">
    <citation type="submission" date="2020-11" db="EMBL/GenBank/DDBJ databases">
        <authorList>
            <person name="McCartney M.A."/>
            <person name="Auch B."/>
            <person name="Kono T."/>
            <person name="Mallez S."/>
            <person name="Becker A."/>
            <person name="Gohl D.M."/>
            <person name="Silverstein K.A.T."/>
            <person name="Koren S."/>
            <person name="Bechman K.B."/>
            <person name="Herman A."/>
            <person name="Abrahante J.E."/>
            <person name="Garbe J."/>
        </authorList>
    </citation>
    <scope>NUCLEOTIDE SEQUENCE</scope>
    <source>
        <strain evidence="2">Duluth1</strain>
        <tissue evidence="2">Whole animal</tissue>
    </source>
</reference>
<accession>A0A9D3Z2K1</accession>
<dbReference type="AlphaFoldDB" id="A0A9D3Z2K1"/>
<name>A0A9D3Z2K1_DREPO</name>
<gene>
    <name evidence="2" type="ORF">DPMN_068464</name>
</gene>
<dbReference type="PANTHER" id="PTHR34153">
    <property type="entry name" value="SI:CH211-262H13.3-RELATED-RELATED"/>
    <property type="match status" value="1"/>
</dbReference>
<keyword evidence="3" id="KW-1185">Reference proteome</keyword>
<reference evidence="2" key="1">
    <citation type="journal article" date="2019" name="bioRxiv">
        <title>The Genome of the Zebra Mussel, Dreissena polymorpha: A Resource for Invasive Species Research.</title>
        <authorList>
            <person name="McCartney M.A."/>
            <person name="Auch B."/>
            <person name="Kono T."/>
            <person name="Mallez S."/>
            <person name="Zhang Y."/>
            <person name="Obille A."/>
            <person name="Becker A."/>
            <person name="Abrahante J.E."/>
            <person name="Garbe J."/>
            <person name="Badalamenti J.P."/>
            <person name="Herman A."/>
            <person name="Mangelson H."/>
            <person name="Liachko I."/>
            <person name="Sullivan S."/>
            <person name="Sone E.D."/>
            <person name="Koren S."/>
            <person name="Silverstein K.A.T."/>
            <person name="Beckman K.B."/>
            <person name="Gohl D.M."/>
        </authorList>
    </citation>
    <scope>NUCLEOTIDE SEQUENCE</scope>
    <source>
        <strain evidence="2">Duluth1</strain>
        <tissue evidence="2">Whole animal</tissue>
    </source>
</reference>
<proteinExistence type="predicted"/>
<dbReference type="OrthoDB" id="6278526at2759"/>
<comment type="caution">
    <text evidence="2">The sequence shown here is derived from an EMBL/GenBank/DDBJ whole genome shotgun (WGS) entry which is preliminary data.</text>
</comment>
<evidence type="ECO:0000256" key="1">
    <source>
        <dbReference type="SAM" id="MobiDB-lite"/>
    </source>
</evidence>
<dbReference type="EMBL" id="JAIWYP010000014">
    <property type="protein sequence ID" value="KAH3709004.1"/>
    <property type="molecule type" value="Genomic_DNA"/>
</dbReference>